<name>A0A2T4JP13_9RHOB</name>
<evidence type="ECO:0000259" key="7">
    <source>
        <dbReference type="SMART" id="SM00226"/>
    </source>
</evidence>
<dbReference type="RefSeq" id="WP_107665900.1">
    <property type="nucleotide sequence ID" value="NZ_PZKG01000219.1"/>
</dbReference>
<dbReference type="PANTHER" id="PTHR11717">
    <property type="entry name" value="LOW MOLECULAR WEIGHT PROTEIN TYROSINE PHOSPHATASE"/>
    <property type="match status" value="1"/>
</dbReference>
<dbReference type="PANTHER" id="PTHR11717:SF31">
    <property type="entry name" value="LOW MOLECULAR WEIGHT PROTEIN-TYROSINE-PHOSPHATASE ETP-RELATED"/>
    <property type="match status" value="1"/>
</dbReference>
<dbReference type="OrthoDB" id="9784339at2"/>
<dbReference type="Pfam" id="PF01451">
    <property type="entry name" value="LMWPc"/>
    <property type="match status" value="1"/>
</dbReference>
<dbReference type="PRINTS" id="PR00719">
    <property type="entry name" value="LMWPTPASE"/>
</dbReference>
<dbReference type="InterPro" id="IPR017867">
    <property type="entry name" value="Tyr_phospatase_low_mol_wt"/>
</dbReference>
<evidence type="ECO:0000256" key="5">
    <source>
        <dbReference type="ARBA" id="ARBA00051722"/>
    </source>
</evidence>
<gene>
    <name evidence="8" type="ORF">C5F48_22080</name>
</gene>
<keyword evidence="3" id="KW-0378">Hydrolase</keyword>
<reference evidence="8 9" key="1">
    <citation type="submission" date="2018-03" db="EMBL/GenBank/DDBJ databases">
        <title>Cereibacter changlensis.</title>
        <authorList>
            <person name="Meyer T.E."/>
            <person name="Miller S."/>
            <person name="Lodha T."/>
            <person name="Gandham S."/>
            <person name="Chintalapati S."/>
            <person name="Chintalapati V.R."/>
        </authorList>
    </citation>
    <scope>NUCLEOTIDE SEQUENCE [LARGE SCALE GENOMIC DNA]</scope>
    <source>
        <strain evidence="8 9">JA139</strain>
    </source>
</reference>
<organism evidence="8 9">
    <name type="scientific">Cereibacter changlensis JA139</name>
    <dbReference type="NCBI Taxonomy" id="1188249"/>
    <lineage>
        <taxon>Bacteria</taxon>
        <taxon>Pseudomonadati</taxon>
        <taxon>Pseudomonadota</taxon>
        <taxon>Alphaproteobacteria</taxon>
        <taxon>Rhodobacterales</taxon>
        <taxon>Paracoccaceae</taxon>
        <taxon>Cereibacter</taxon>
    </lineage>
</organism>
<evidence type="ECO:0000256" key="1">
    <source>
        <dbReference type="ARBA" id="ARBA00011063"/>
    </source>
</evidence>
<dbReference type="GO" id="GO:0004725">
    <property type="term" value="F:protein tyrosine phosphatase activity"/>
    <property type="evidence" value="ECO:0007669"/>
    <property type="project" value="UniProtKB-EC"/>
</dbReference>
<accession>A0A2T4JP13</accession>
<feature type="active site" evidence="6">
    <location>
        <position position="15"/>
    </location>
</feature>
<dbReference type="CDD" id="cd16343">
    <property type="entry name" value="LMWPTP"/>
    <property type="match status" value="1"/>
</dbReference>
<evidence type="ECO:0000313" key="9">
    <source>
        <dbReference type="Proteomes" id="UP000241010"/>
    </source>
</evidence>
<dbReference type="Gene3D" id="3.40.50.2300">
    <property type="match status" value="1"/>
</dbReference>
<feature type="active site" description="Proton donor" evidence="6">
    <location>
        <position position="115"/>
    </location>
</feature>
<comment type="caution">
    <text evidence="8">The sequence shown here is derived from an EMBL/GenBank/DDBJ whole genome shotgun (WGS) entry which is preliminary data.</text>
</comment>
<dbReference type="EMBL" id="PZKG01000219">
    <property type="protein sequence ID" value="PTE19593.1"/>
    <property type="molecule type" value="Genomic_DNA"/>
</dbReference>
<dbReference type="SUPFAM" id="SSF52788">
    <property type="entry name" value="Phosphotyrosine protein phosphatases I"/>
    <property type="match status" value="1"/>
</dbReference>
<comment type="catalytic activity">
    <reaction evidence="5">
        <text>O-phospho-L-tyrosyl-[protein] + H2O = L-tyrosyl-[protein] + phosphate</text>
        <dbReference type="Rhea" id="RHEA:10684"/>
        <dbReference type="Rhea" id="RHEA-COMP:10136"/>
        <dbReference type="Rhea" id="RHEA-COMP:20101"/>
        <dbReference type="ChEBI" id="CHEBI:15377"/>
        <dbReference type="ChEBI" id="CHEBI:43474"/>
        <dbReference type="ChEBI" id="CHEBI:46858"/>
        <dbReference type="ChEBI" id="CHEBI:61978"/>
        <dbReference type="EC" id="3.1.3.48"/>
    </reaction>
</comment>
<keyword evidence="4" id="KW-0904">Protein phosphatase</keyword>
<keyword evidence="9" id="KW-1185">Reference proteome</keyword>
<dbReference type="InterPro" id="IPR023485">
    <property type="entry name" value="Ptyr_pPase"/>
</dbReference>
<evidence type="ECO:0000256" key="4">
    <source>
        <dbReference type="ARBA" id="ARBA00022912"/>
    </source>
</evidence>
<proteinExistence type="inferred from homology"/>
<dbReference type="EC" id="3.1.3.48" evidence="2"/>
<evidence type="ECO:0000313" key="8">
    <source>
        <dbReference type="EMBL" id="PTE19593.1"/>
    </source>
</evidence>
<dbReference type="SMART" id="SM00226">
    <property type="entry name" value="LMWPc"/>
    <property type="match status" value="1"/>
</dbReference>
<evidence type="ECO:0000256" key="3">
    <source>
        <dbReference type="ARBA" id="ARBA00022801"/>
    </source>
</evidence>
<comment type="similarity">
    <text evidence="1">Belongs to the low molecular weight phosphotyrosine protein phosphatase family.</text>
</comment>
<dbReference type="InterPro" id="IPR050438">
    <property type="entry name" value="LMW_PTPase"/>
</dbReference>
<evidence type="ECO:0000256" key="6">
    <source>
        <dbReference type="PIRSR" id="PIRSR617867-1"/>
    </source>
</evidence>
<dbReference type="InterPro" id="IPR036196">
    <property type="entry name" value="Ptyr_pPase_sf"/>
</dbReference>
<dbReference type="Proteomes" id="UP000241010">
    <property type="component" value="Unassembled WGS sequence"/>
</dbReference>
<evidence type="ECO:0000256" key="2">
    <source>
        <dbReference type="ARBA" id="ARBA00013064"/>
    </source>
</evidence>
<dbReference type="AlphaFoldDB" id="A0A2T4JP13"/>
<sequence>MFNSVLVVCVGNICRSPVGERLLAAGLEGITVGSAGLGALVGHAADPLASEVAAERGLSLEGHKGRQFTAELGREYDLILAMEPRHRAEIIRMAPQLSGKTMLFDQWTGARGIEDPFRRPRELHRQVQDQIARAAEAWVQKLKPKTR</sequence>
<feature type="active site" description="Nucleophile" evidence="6">
    <location>
        <position position="9"/>
    </location>
</feature>
<protein>
    <recommendedName>
        <fullName evidence="2">protein-tyrosine-phosphatase</fullName>
        <ecNumber evidence="2">3.1.3.48</ecNumber>
    </recommendedName>
</protein>
<feature type="domain" description="Phosphotyrosine protein phosphatase I" evidence="7">
    <location>
        <begin position="3"/>
        <end position="141"/>
    </location>
</feature>